<dbReference type="InterPro" id="IPR004184">
    <property type="entry name" value="PFL_dom"/>
</dbReference>
<dbReference type="PROSITE" id="PS51554">
    <property type="entry name" value="PFL"/>
    <property type="match status" value="1"/>
</dbReference>
<name>X1BCG5_9ZZZZ</name>
<organism evidence="2">
    <name type="scientific">marine sediment metagenome</name>
    <dbReference type="NCBI Taxonomy" id="412755"/>
    <lineage>
        <taxon>unclassified sequences</taxon>
        <taxon>metagenomes</taxon>
        <taxon>ecological metagenomes</taxon>
    </lineage>
</organism>
<gene>
    <name evidence="2" type="ORF">S01H4_21070</name>
</gene>
<dbReference type="SUPFAM" id="SSF51998">
    <property type="entry name" value="PFL-like glycyl radical enzymes"/>
    <property type="match status" value="1"/>
</dbReference>
<evidence type="ECO:0000259" key="1">
    <source>
        <dbReference type="PROSITE" id="PS51554"/>
    </source>
</evidence>
<feature type="non-terminal residue" evidence="2">
    <location>
        <position position="366"/>
    </location>
</feature>
<evidence type="ECO:0000313" key="2">
    <source>
        <dbReference type="EMBL" id="GAG69666.1"/>
    </source>
</evidence>
<dbReference type="PANTHER" id="PTHR43641">
    <property type="entry name" value="FORMATE ACETYLTRANSFERASE 3-RELATED"/>
    <property type="match status" value="1"/>
</dbReference>
<dbReference type="PANTHER" id="PTHR43641:SF2">
    <property type="entry name" value="DEHYDRATASE YBIW-RELATED"/>
    <property type="match status" value="1"/>
</dbReference>
<dbReference type="InterPro" id="IPR051215">
    <property type="entry name" value="GRE"/>
</dbReference>
<dbReference type="AlphaFoldDB" id="X1BCG5"/>
<proteinExistence type="predicted"/>
<accession>X1BCG5</accession>
<dbReference type="GO" id="GO:0003824">
    <property type="term" value="F:catalytic activity"/>
    <property type="evidence" value="ECO:0007669"/>
    <property type="project" value="InterPro"/>
</dbReference>
<dbReference type="EMBL" id="BART01009518">
    <property type="protein sequence ID" value="GAG69666.1"/>
    <property type="molecule type" value="Genomic_DNA"/>
</dbReference>
<protein>
    <recommendedName>
        <fullName evidence="1">PFL domain-containing protein</fullName>
    </recommendedName>
</protein>
<dbReference type="Pfam" id="PF02901">
    <property type="entry name" value="PFL-like"/>
    <property type="match status" value="1"/>
</dbReference>
<feature type="domain" description="PFL" evidence="1">
    <location>
        <begin position="20"/>
        <end position="366"/>
    </location>
</feature>
<sequence>AFKGDSKMAVEVKEQGTVTERVRKLKESFHETSPALCPERVKFLAEAYQENEGKSPITIRAKVYEKFLNGMSLHIDENPIVGNLSKYRVGMVPYPEYSCSWMKKELEAITAFGKVPISEQDRELLTEAADYWKNRTTYTLTNEIHAWKYKGEPTRNELQFAAGVWLIPVGVPPGRISVDYGKVLIKGLNGVIAEAQQQLNRLPIGTSEAISKKDFLEAVITSCNAVIAFANRYADLTADMAQKESDPARKKELEDISQICRWVPANPARTFREAIQSFWFTHLAVHMELNSSGISPGRFPQYMYPFYKKDLEEGRINREEAIELLELLFIKFTEIIRFWSQSFFAKDMGNLLQNISLGGLTADGQD</sequence>
<dbReference type="GO" id="GO:0005829">
    <property type="term" value="C:cytosol"/>
    <property type="evidence" value="ECO:0007669"/>
    <property type="project" value="TreeGrafter"/>
</dbReference>
<dbReference type="Gene3D" id="3.20.70.20">
    <property type="match status" value="1"/>
</dbReference>
<reference evidence="2" key="1">
    <citation type="journal article" date="2014" name="Front. Microbiol.">
        <title>High frequency of phylogenetically diverse reductive dehalogenase-homologous genes in deep subseafloor sedimentary metagenomes.</title>
        <authorList>
            <person name="Kawai M."/>
            <person name="Futagami T."/>
            <person name="Toyoda A."/>
            <person name="Takaki Y."/>
            <person name="Nishi S."/>
            <person name="Hori S."/>
            <person name="Arai W."/>
            <person name="Tsubouchi T."/>
            <person name="Morono Y."/>
            <person name="Uchiyama I."/>
            <person name="Ito T."/>
            <person name="Fujiyama A."/>
            <person name="Inagaki F."/>
            <person name="Takami H."/>
        </authorList>
    </citation>
    <scope>NUCLEOTIDE SEQUENCE</scope>
    <source>
        <strain evidence="2">Expedition CK06-06</strain>
    </source>
</reference>
<feature type="non-terminal residue" evidence="2">
    <location>
        <position position="1"/>
    </location>
</feature>
<comment type="caution">
    <text evidence="2">The sequence shown here is derived from an EMBL/GenBank/DDBJ whole genome shotgun (WGS) entry which is preliminary data.</text>
</comment>